<organism evidence="2 3">
    <name type="scientific">Streptomyces ossamyceticus</name>
    <dbReference type="NCBI Taxonomy" id="249581"/>
    <lineage>
        <taxon>Bacteria</taxon>
        <taxon>Bacillati</taxon>
        <taxon>Actinomycetota</taxon>
        <taxon>Actinomycetes</taxon>
        <taxon>Kitasatosporales</taxon>
        <taxon>Streptomycetaceae</taxon>
        <taxon>Streptomyces</taxon>
    </lineage>
</organism>
<sequence length="207" mass="21974">MHALNGGAGRRMAGTAVTAAIGAALLLPAVPASAAQATPVTGVGNAVAVQAAQAPTAPAVAAKGSEYKYHYTYRVIRKTTPAEVSFKKMNKIMNGVFPIKGMPKTVKKNQKICLKMVKDCNPVRVTAVGKTYFTLKSLPGHLEGAGKIITFKLVKKNGYLVLDVSAHGPKAVWQKHPITDKSNRLFARGMWGAYAVNLAKAAEYNLV</sequence>
<dbReference type="RefSeq" id="WP_355395236.1">
    <property type="nucleotide sequence ID" value="NZ_JBEGHN010000012.1"/>
</dbReference>
<dbReference type="Proteomes" id="UP001550210">
    <property type="component" value="Unassembled WGS sequence"/>
</dbReference>
<proteinExistence type="predicted"/>
<keyword evidence="3" id="KW-1185">Reference proteome</keyword>
<feature type="chain" id="PRO_5047301253" evidence="1">
    <location>
        <begin position="35"/>
        <end position="207"/>
    </location>
</feature>
<evidence type="ECO:0000313" key="2">
    <source>
        <dbReference type="EMBL" id="MET9844895.1"/>
    </source>
</evidence>
<gene>
    <name evidence="2" type="ORF">ABZZ21_09985</name>
</gene>
<comment type="caution">
    <text evidence="2">The sequence shown here is derived from an EMBL/GenBank/DDBJ whole genome shotgun (WGS) entry which is preliminary data.</text>
</comment>
<evidence type="ECO:0000313" key="3">
    <source>
        <dbReference type="Proteomes" id="UP001550210"/>
    </source>
</evidence>
<keyword evidence="1" id="KW-0732">Signal</keyword>
<protein>
    <submittedName>
        <fullName evidence="2">Uncharacterized protein</fullName>
    </submittedName>
</protein>
<feature type="signal peptide" evidence="1">
    <location>
        <begin position="1"/>
        <end position="34"/>
    </location>
</feature>
<accession>A0ABV2UVU9</accession>
<dbReference type="EMBL" id="JBEXPZ010000011">
    <property type="protein sequence ID" value="MET9844895.1"/>
    <property type="molecule type" value="Genomic_DNA"/>
</dbReference>
<reference evidence="2 3" key="1">
    <citation type="submission" date="2024-06" db="EMBL/GenBank/DDBJ databases">
        <title>The Natural Products Discovery Center: Release of the First 8490 Sequenced Strains for Exploring Actinobacteria Biosynthetic Diversity.</title>
        <authorList>
            <person name="Kalkreuter E."/>
            <person name="Kautsar S.A."/>
            <person name="Yang D."/>
            <person name="Bader C.D."/>
            <person name="Teijaro C.N."/>
            <person name="Fluegel L."/>
            <person name="Davis C.M."/>
            <person name="Simpson J.R."/>
            <person name="Lauterbach L."/>
            <person name="Steele A.D."/>
            <person name="Gui C."/>
            <person name="Meng S."/>
            <person name="Li G."/>
            <person name="Viehrig K."/>
            <person name="Ye F."/>
            <person name="Su P."/>
            <person name="Kiefer A.F."/>
            <person name="Nichols A."/>
            <person name="Cepeda A.J."/>
            <person name="Yan W."/>
            <person name="Fan B."/>
            <person name="Jiang Y."/>
            <person name="Adhikari A."/>
            <person name="Zheng C.-J."/>
            <person name="Schuster L."/>
            <person name="Cowan T.M."/>
            <person name="Smanski M.J."/>
            <person name="Chevrette M.G."/>
            <person name="De Carvalho L.P.S."/>
            <person name="Shen B."/>
        </authorList>
    </citation>
    <scope>NUCLEOTIDE SEQUENCE [LARGE SCALE GENOMIC DNA]</scope>
    <source>
        <strain evidence="2 3">NPDC006434</strain>
    </source>
</reference>
<evidence type="ECO:0000256" key="1">
    <source>
        <dbReference type="SAM" id="SignalP"/>
    </source>
</evidence>
<name>A0ABV2UVU9_9ACTN</name>